<sequence>MIGTSEAEKPKLRVVPTRQSHWCTLRHTCWWGAWEGRCVRKTLTAVLILLGAFFLIMAAMLKFYVGPGLLKTPLNVDTTTLLDGTATLGADPSFPVKATSITRADSDKSDSKVIVWANSSCVVKDVDDPPNCVDADDPQQRLLTASTDTFATDRVTALAVNDRKYIGADATPKEGLVNKFPFETKKQTYPYWDDTSGKAENAVYQGETTIDGVKTYHFQVVITDVPAELTDGVEGTYSNTIDIYVEPLTGDILNQTQEMNQVTDDGANFLTLSLGFTDAQIKDSASGSQDNLDKLKLIRTTLPIVSLIVGLLALIGGIILLRTGLNRPEDTEAAPARESETV</sequence>
<comment type="caution">
    <text evidence="2">The sequence shown here is derived from an EMBL/GenBank/DDBJ whole genome shotgun (WGS) entry which is preliminary data.</text>
</comment>
<dbReference type="RefSeq" id="WP_379153936.1">
    <property type="nucleotide sequence ID" value="NZ_JBHSRJ010000004.1"/>
</dbReference>
<reference evidence="3" key="1">
    <citation type="journal article" date="2019" name="Int. J. Syst. Evol. Microbiol.">
        <title>The Global Catalogue of Microorganisms (GCM) 10K type strain sequencing project: providing services to taxonomists for standard genome sequencing and annotation.</title>
        <authorList>
            <consortium name="The Broad Institute Genomics Platform"/>
            <consortium name="The Broad Institute Genome Sequencing Center for Infectious Disease"/>
            <person name="Wu L."/>
            <person name="Ma J."/>
        </authorList>
    </citation>
    <scope>NUCLEOTIDE SEQUENCE [LARGE SCALE GENOMIC DNA]</scope>
    <source>
        <strain evidence="3">CCUG 54522</strain>
    </source>
</reference>
<accession>A0ABW1LK85</accession>
<evidence type="ECO:0000313" key="2">
    <source>
        <dbReference type="EMBL" id="MFC6043677.1"/>
    </source>
</evidence>
<keyword evidence="3" id="KW-1185">Reference proteome</keyword>
<feature type="transmembrane region" description="Helical" evidence="1">
    <location>
        <begin position="302"/>
        <end position="321"/>
    </location>
</feature>
<dbReference type="InterPro" id="IPR021424">
    <property type="entry name" value="PorA"/>
</dbReference>
<dbReference type="EMBL" id="JBHSRJ010000004">
    <property type="protein sequence ID" value="MFC6043677.1"/>
    <property type="molecule type" value="Genomic_DNA"/>
</dbReference>
<evidence type="ECO:0000313" key="3">
    <source>
        <dbReference type="Proteomes" id="UP001596135"/>
    </source>
</evidence>
<keyword evidence="1" id="KW-0472">Membrane</keyword>
<gene>
    <name evidence="2" type="ORF">ACFPYL_11355</name>
</gene>
<dbReference type="Proteomes" id="UP001596135">
    <property type="component" value="Unassembled WGS sequence"/>
</dbReference>
<feature type="transmembrane region" description="Helical" evidence="1">
    <location>
        <begin position="43"/>
        <end position="65"/>
    </location>
</feature>
<keyword evidence="1" id="KW-0812">Transmembrane</keyword>
<organism evidence="2 3">
    <name type="scientific">Nocardioides hankookensis</name>
    <dbReference type="NCBI Taxonomy" id="443157"/>
    <lineage>
        <taxon>Bacteria</taxon>
        <taxon>Bacillati</taxon>
        <taxon>Actinomycetota</taxon>
        <taxon>Actinomycetes</taxon>
        <taxon>Propionibacteriales</taxon>
        <taxon>Nocardioidaceae</taxon>
        <taxon>Nocardioides</taxon>
    </lineage>
</organism>
<proteinExistence type="predicted"/>
<name>A0ABW1LK85_9ACTN</name>
<protein>
    <submittedName>
        <fullName evidence="2">DUF3068 domain-containing protein</fullName>
    </submittedName>
</protein>
<keyword evidence="1" id="KW-1133">Transmembrane helix</keyword>
<dbReference type="Pfam" id="PF11271">
    <property type="entry name" value="PorA"/>
    <property type="match status" value="1"/>
</dbReference>
<evidence type="ECO:0000256" key="1">
    <source>
        <dbReference type="SAM" id="Phobius"/>
    </source>
</evidence>